<sequence length="212" mass="23596">MKTALIAGSTGLIGKQLLQLLLASERYSKVIAVTRTDLPQHPKLTQIKTEFGAIGERSTHLIADDVFCCLGTTMAKAGSKEQFYQVDFYYPLLLAKLCKAEGAKQYLLVSALGADKKSSIYYNQVKGEIEEAIEDVGFPTVHVFRPSLLLGSRDEKRAGEDSAKFIYKYFGFLIPKRFKAIESAKVARAMLSFASKEQPGLFIHESKDLQQF</sequence>
<evidence type="ECO:0000313" key="4">
    <source>
        <dbReference type="EMBL" id="RAV99414.1"/>
    </source>
</evidence>
<gene>
    <name evidence="4" type="ORF">DQQ10_19530</name>
</gene>
<evidence type="ECO:0000313" key="5">
    <source>
        <dbReference type="Proteomes" id="UP000251889"/>
    </source>
</evidence>
<dbReference type="AlphaFoldDB" id="A0A364XY52"/>
<dbReference type="OrthoDB" id="9798632at2"/>
<comment type="caution">
    <text evidence="4">The sequence shown here is derived from an EMBL/GenBank/DDBJ whole genome shotgun (WGS) entry which is preliminary data.</text>
</comment>
<accession>A0A364XY52</accession>
<evidence type="ECO:0000259" key="3">
    <source>
        <dbReference type="Pfam" id="PF01370"/>
    </source>
</evidence>
<dbReference type="EMBL" id="QMFY01000011">
    <property type="protein sequence ID" value="RAV99414.1"/>
    <property type="molecule type" value="Genomic_DNA"/>
</dbReference>
<dbReference type="InterPro" id="IPR001509">
    <property type="entry name" value="Epimerase_deHydtase"/>
</dbReference>
<protein>
    <submittedName>
        <fullName evidence="4">Oxidoreductase</fullName>
    </submittedName>
</protein>
<dbReference type="Gene3D" id="3.40.50.720">
    <property type="entry name" value="NAD(P)-binding Rossmann-like Domain"/>
    <property type="match status" value="1"/>
</dbReference>
<organism evidence="4 5">
    <name type="scientific">Pseudochryseolinea flava</name>
    <dbReference type="NCBI Taxonomy" id="2059302"/>
    <lineage>
        <taxon>Bacteria</taxon>
        <taxon>Pseudomonadati</taxon>
        <taxon>Bacteroidota</taxon>
        <taxon>Cytophagia</taxon>
        <taxon>Cytophagales</taxon>
        <taxon>Fulvivirgaceae</taxon>
        <taxon>Pseudochryseolinea</taxon>
    </lineage>
</organism>
<dbReference type="RefSeq" id="WP_112748603.1">
    <property type="nucleotide sequence ID" value="NZ_QMFY01000011.1"/>
</dbReference>
<keyword evidence="2" id="KW-0472">Membrane</keyword>
<keyword evidence="5" id="KW-1185">Reference proteome</keyword>
<name>A0A364XY52_9BACT</name>
<dbReference type="SUPFAM" id="SSF51735">
    <property type="entry name" value="NAD(P)-binding Rossmann-fold domains"/>
    <property type="match status" value="1"/>
</dbReference>
<dbReference type="GO" id="GO:0016020">
    <property type="term" value="C:membrane"/>
    <property type="evidence" value="ECO:0007669"/>
    <property type="project" value="UniProtKB-SubCell"/>
</dbReference>
<feature type="domain" description="NAD-dependent epimerase/dehydratase" evidence="3">
    <location>
        <begin position="4"/>
        <end position="111"/>
    </location>
</feature>
<reference evidence="4 5" key="1">
    <citation type="submission" date="2018-06" db="EMBL/GenBank/DDBJ databases">
        <title>Chryseolinea flavus sp. nov., a member of the phylum Bacteroidetes isolated from soil.</title>
        <authorList>
            <person name="Li Y."/>
            <person name="Wang J."/>
        </authorList>
    </citation>
    <scope>NUCLEOTIDE SEQUENCE [LARGE SCALE GENOMIC DNA]</scope>
    <source>
        <strain evidence="4 5">SDU1-6</strain>
    </source>
</reference>
<dbReference type="Pfam" id="PF01370">
    <property type="entry name" value="Epimerase"/>
    <property type="match status" value="1"/>
</dbReference>
<proteinExistence type="predicted"/>
<evidence type="ECO:0000256" key="2">
    <source>
        <dbReference type="ARBA" id="ARBA00023136"/>
    </source>
</evidence>
<dbReference type="PANTHER" id="PTHR14097">
    <property type="entry name" value="OXIDOREDUCTASE HTATIP2"/>
    <property type="match status" value="1"/>
</dbReference>
<dbReference type="PANTHER" id="PTHR14097:SF7">
    <property type="entry name" value="OXIDOREDUCTASE HTATIP2"/>
    <property type="match status" value="1"/>
</dbReference>
<evidence type="ECO:0000256" key="1">
    <source>
        <dbReference type="ARBA" id="ARBA00004370"/>
    </source>
</evidence>
<comment type="subcellular location">
    <subcellularLocation>
        <location evidence="1">Membrane</location>
    </subcellularLocation>
</comment>
<dbReference type="Proteomes" id="UP000251889">
    <property type="component" value="Unassembled WGS sequence"/>
</dbReference>
<dbReference type="InterPro" id="IPR036291">
    <property type="entry name" value="NAD(P)-bd_dom_sf"/>
</dbReference>